<dbReference type="RefSeq" id="WP_207599835.1">
    <property type="nucleotide sequence ID" value="NZ_JAFNJU010000007.1"/>
</dbReference>
<evidence type="ECO:0000313" key="3">
    <source>
        <dbReference type="Proteomes" id="UP000664218"/>
    </source>
</evidence>
<keyword evidence="1" id="KW-0732">Signal</keyword>
<keyword evidence="3" id="KW-1185">Reference proteome</keyword>
<sequence length="187" mass="21613">MKKRTMTLLLLLILSVMSMSGCTREEETLYNRSIVVDTQVLPFYESSLTYNAEPEEEIRSKLYTILNETLANLPGSIDYVIVNHEGEDLTDEFLVEKSPSHNEMKEMITKIKENGYLVVSKDAYRVTTIKKEIDALFDGKRQVVSSTLEKVLKDNRQAYKNKDYEGINQYLRKNSIKVYDPLPTQNN</sequence>
<reference evidence="2" key="1">
    <citation type="submission" date="2021-03" db="EMBL/GenBank/DDBJ databases">
        <title>Proteiniclasticum marinus sp. nov., isolated from tidal flat sediment.</title>
        <authorList>
            <person name="Namirimu T."/>
            <person name="Yang J.-A."/>
            <person name="Yang S.-H."/>
            <person name="Kim Y.-J."/>
            <person name="Kwon K.K."/>
        </authorList>
    </citation>
    <scope>NUCLEOTIDE SEQUENCE</scope>
    <source>
        <strain evidence="2">SCR006</strain>
    </source>
</reference>
<name>A0A939H8Y4_9CLOT</name>
<dbReference type="Proteomes" id="UP000664218">
    <property type="component" value="Unassembled WGS sequence"/>
</dbReference>
<comment type="caution">
    <text evidence="2">The sequence shown here is derived from an EMBL/GenBank/DDBJ whole genome shotgun (WGS) entry which is preliminary data.</text>
</comment>
<evidence type="ECO:0000256" key="1">
    <source>
        <dbReference type="SAM" id="SignalP"/>
    </source>
</evidence>
<accession>A0A939H8Y4</accession>
<dbReference type="AlphaFoldDB" id="A0A939H8Y4"/>
<protein>
    <recommendedName>
        <fullName evidence="4">Sporulation lipoprotein YhcN/YlaJ (Spore_YhcN_YlaJ)</fullName>
    </recommendedName>
</protein>
<feature type="signal peptide" evidence="1">
    <location>
        <begin position="1"/>
        <end position="20"/>
    </location>
</feature>
<dbReference type="PROSITE" id="PS51257">
    <property type="entry name" value="PROKAR_LIPOPROTEIN"/>
    <property type="match status" value="1"/>
</dbReference>
<evidence type="ECO:0008006" key="4">
    <source>
        <dbReference type="Google" id="ProtNLM"/>
    </source>
</evidence>
<gene>
    <name evidence="2" type="ORF">J3A84_09745</name>
</gene>
<feature type="chain" id="PRO_5039198151" description="Sporulation lipoprotein YhcN/YlaJ (Spore_YhcN_YlaJ)" evidence="1">
    <location>
        <begin position="21"/>
        <end position="187"/>
    </location>
</feature>
<organism evidence="2 3">
    <name type="scientific">Proteiniclasticum aestuarii</name>
    <dbReference type="NCBI Taxonomy" id="2817862"/>
    <lineage>
        <taxon>Bacteria</taxon>
        <taxon>Bacillati</taxon>
        <taxon>Bacillota</taxon>
        <taxon>Clostridia</taxon>
        <taxon>Eubacteriales</taxon>
        <taxon>Clostridiaceae</taxon>
        <taxon>Proteiniclasticum</taxon>
    </lineage>
</organism>
<evidence type="ECO:0000313" key="2">
    <source>
        <dbReference type="EMBL" id="MBO1265311.1"/>
    </source>
</evidence>
<proteinExistence type="predicted"/>
<dbReference type="EMBL" id="JAFNJU010000007">
    <property type="protein sequence ID" value="MBO1265311.1"/>
    <property type="molecule type" value="Genomic_DNA"/>
</dbReference>